<dbReference type="UniPathway" id="UPA00694"/>
<dbReference type="NCBIfam" id="NF008323">
    <property type="entry name" value="PRK11114.1-1"/>
    <property type="match status" value="1"/>
</dbReference>
<keyword evidence="12 15" id="KW-1133">Transmembrane helix</keyword>
<feature type="region of interest" description="Disordered" evidence="16">
    <location>
        <begin position="38"/>
        <end position="70"/>
    </location>
</feature>
<feature type="signal peptide" evidence="15">
    <location>
        <begin position="1"/>
        <end position="35"/>
    </location>
</feature>
<sequence>MTTRTSWIRSAKSTLAGVALTTLAASLLVAIPAEAKSRKKHKENASPVEEVVEPARDSSLVNGGDGSTAASAGQRTVSLTFKQLGAWSSLKLRGVDGSQSIGFTLRADEVVVGAKLRLAYDYSPALLPDLSHLRVLLNERVVSVENLPQGKNVGNLREIPLDPRLFNEFNELRFNLVGHYTRQCEDPWHTSLWLTLSDLGRIELTLAPVSTNSDLKNLPAPFLDTRDITALKLPFVFVQDPQPGPIRAAGIVASWFGIQAGSKGAQFPVNLNKLPDGNAVVFLQGNDSFAGLKPAKGATLSVHPHPTNPLAKLLLVAGNNEEDILRAARALALVSPTLIGQSVTVTKESDAPARKPYDAPAWIPVDRPVRIGELSRPSDLRVQGFYPGVIRVNYRVPPDVFTWRTPGAPLKLKYRATRLPEQRNSTLAVSLNQTYIDTLAINGPNKGQGANGLDRIVPVKAENNSVRDASLYLPPYELGGRDQLQFAYTFDLIKEGECKNLPPDNMQGAIDAESTIDFSSFPKYAVLPNLGYFANVGYPFTRMADLSETAVVLSERPTAEELGLYMTVMGRMGEATGYPAIRHALLRPNAVDAAGDKDIIVIGASNSQTLMAKWAEKLPFVQIDGERRVRAPSKSWFPSYRWRQNDERAESGGAGSMSLVSNGNLSAVFGFESPLKSSRSVVFLYADRPADLRKISDALLDPERIGQIQGDLAIVDDKSVANARVAEPYVLGSLPAFAMIRWFLADHPLLFAFTALLSCLVVATVAYRALRRVASRRKKINLT</sequence>
<accession>A0A6B3SQT9</accession>
<dbReference type="Proteomes" id="UP000482155">
    <property type="component" value="Unassembled WGS sequence"/>
</dbReference>
<evidence type="ECO:0000256" key="4">
    <source>
        <dbReference type="ARBA" id="ARBA00010714"/>
    </source>
</evidence>
<proteinExistence type="inferred from homology"/>
<dbReference type="GO" id="GO:0005886">
    <property type="term" value="C:plasma membrane"/>
    <property type="evidence" value="ECO:0007669"/>
    <property type="project" value="UniProtKB-SubCell"/>
</dbReference>
<organism evidence="17 18">
    <name type="scientific">Noviherbaspirillum galbum</name>
    <dbReference type="NCBI Taxonomy" id="2709383"/>
    <lineage>
        <taxon>Bacteria</taxon>
        <taxon>Pseudomonadati</taxon>
        <taxon>Pseudomonadota</taxon>
        <taxon>Betaproteobacteria</taxon>
        <taxon>Burkholderiales</taxon>
        <taxon>Oxalobacteraceae</taxon>
        <taxon>Noviherbaspirillum</taxon>
    </lineage>
</organism>
<keyword evidence="11 15" id="KW-0135">Cellulose biosynthesis</keyword>
<protein>
    <recommendedName>
        <fullName evidence="6 15">Cyclic di-GMP-binding protein</fullName>
    </recommendedName>
    <alternativeName>
        <fullName evidence="14 15">Cellulose synthase regulatory subunit</fullName>
    </alternativeName>
</protein>
<evidence type="ECO:0000256" key="1">
    <source>
        <dbReference type="ARBA" id="ARBA00002057"/>
    </source>
</evidence>
<evidence type="ECO:0000256" key="16">
    <source>
        <dbReference type="SAM" id="MobiDB-lite"/>
    </source>
</evidence>
<evidence type="ECO:0000256" key="12">
    <source>
        <dbReference type="ARBA" id="ARBA00022989"/>
    </source>
</evidence>
<dbReference type="PANTHER" id="PTHR39083:SF1">
    <property type="entry name" value="CYCLIC DI-GMP-BINDING PROTEIN"/>
    <property type="match status" value="1"/>
</dbReference>
<keyword evidence="18" id="KW-1185">Reference proteome</keyword>
<dbReference type="InterPro" id="IPR003920">
    <property type="entry name" value="Cell_synth_B"/>
</dbReference>
<dbReference type="EMBL" id="JAAIVB010000010">
    <property type="protein sequence ID" value="NEX60029.1"/>
    <property type="molecule type" value="Genomic_DNA"/>
</dbReference>
<keyword evidence="7 15" id="KW-1003">Cell membrane</keyword>
<dbReference type="Gene3D" id="2.60.120.260">
    <property type="entry name" value="Galactose-binding domain-like"/>
    <property type="match status" value="2"/>
</dbReference>
<comment type="caution">
    <text evidence="17">The sequence shown here is derived from an EMBL/GenBank/DDBJ whole genome shotgun (WGS) entry which is preliminary data.</text>
</comment>
<evidence type="ECO:0000313" key="17">
    <source>
        <dbReference type="EMBL" id="NEX60029.1"/>
    </source>
</evidence>
<comment type="pathway">
    <text evidence="3 15">Glycan metabolism; bacterial cellulose biosynthesis.</text>
</comment>
<keyword evidence="8 15" id="KW-0997">Cell inner membrane</keyword>
<dbReference type="RefSeq" id="WP_163960524.1">
    <property type="nucleotide sequence ID" value="NZ_JAAIVB010000010.1"/>
</dbReference>
<comment type="subunit">
    <text evidence="5 15">Tightly associated with the cellulose synthase catalytic subunit.</text>
</comment>
<keyword evidence="15" id="KW-0732">Signal</keyword>
<evidence type="ECO:0000256" key="13">
    <source>
        <dbReference type="ARBA" id="ARBA00023136"/>
    </source>
</evidence>
<comment type="subcellular location">
    <subcellularLocation>
        <location evidence="2">Cell inner membrane</location>
        <topology evidence="2">Single-pass membrane protein</topology>
    </subcellularLocation>
</comment>
<evidence type="ECO:0000256" key="3">
    <source>
        <dbReference type="ARBA" id="ARBA00005186"/>
    </source>
</evidence>
<dbReference type="PRINTS" id="PR01440">
    <property type="entry name" value="CELLSNTHASEB"/>
</dbReference>
<evidence type="ECO:0000313" key="18">
    <source>
        <dbReference type="Proteomes" id="UP000482155"/>
    </source>
</evidence>
<dbReference type="PANTHER" id="PTHR39083">
    <property type="entry name" value="CYCLIC DI-GMP-BINDING PROTEIN"/>
    <property type="match status" value="1"/>
</dbReference>
<dbReference type="InterPro" id="IPR018513">
    <property type="entry name" value="Cell_synthase_bac"/>
</dbReference>
<evidence type="ECO:0000256" key="5">
    <source>
        <dbReference type="ARBA" id="ARBA00011437"/>
    </source>
</evidence>
<keyword evidence="9 15" id="KW-0973">c-di-GMP</keyword>
<dbReference type="GO" id="GO:0030244">
    <property type="term" value="P:cellulose biosynthetic process"/>
    <property type="evidence" value="ECO:0007669"/>
    <property type="project" value="UniProtKB-KW"/>
</dbReference>
<evidence type="ECO:0000256" key="8">
    <source>
        <dbReference type="ARBA" id="ARBA00022519"/>
    </source>
</evidence>
<evidence type="ECO:0000256" key="7">
    <source>
        <dbReference type="ARBA" id="ARBA00022475"/>
    </source>
</evidence>
<name>A0A6B3SQT9_9BURK</name>
<comment type="function">
    <text evidence="1 15">Binds the cellulose synthase activator, bis-(3'-5') cyclic diguanylic acid (c-di-GMP).</text>
</comment>
<comment type="similarity">
    <text evidence="4 15">Belongs to the AcsB/BcsB family.</text>
</comment>
<feature type="chain" id="PRO_5025713663" description="Cyclic di-GMP-binding protein" evidence="15">
    <location>
        <begin position="36"/>
        <end position="783"/>
    </location>
</feature>
<evidence type="ECO:0000256" key="6">
    <source>
        <dbReference type="ARBA" id="ARBA00021844"/>
    </source>
</evidence>
<dbReference type="GO" id="GO:0006011">
    <property type="term" value="P:UDP-alpha-D-glucose metabolic process"/>
    <property type="evidence" value="ECO:0007669"/>
    <property type="project" value="InterPro"/>
</dbReference>
<keyword evidence="10 15" id="KW-0812">Transmembrane</keyword>
<reference evidence="17 18" key="1">
    <citation type="submission" date="2020-02" db="EMBL/GenBank/DDBJ databases">
        <authorList>
            <person name="Kim M.K."/>
        </authorList>
    </citation>
    <scope>NUCLEOTIDE SEQUENCE [LARGE SCALE GENOMIC DNA]</scope>
    <source>
        <strain evidence="17 18">17J57-3</strain>
    </source>
</reference>
<evidence type="ECO:0000256" key="10">
    <source>
        <dbReference type="ARBA" id="ARBA00022692"/>
    </source>
</evidence>
<evidence type="ECO:0000256" key="14">
    <source>
        <dbReference type="ARBA" id="ARBA00033444"/>
    </source>
</evidence>
<gene>
    <name evidence="17" type="ORF">G3574_02960</name>
</gene>
<evidence type="ECO:0000256" key="9">
    <source>
        <dbReference type="ARBA" id="ARBA00022636"/>
    </source>
</evidence>
<evidence type="ECO:0000256" key="2">
    <source>
        <dbReference type="ARBA" id="ARBA00004377"/>
    </source>
</evidence>
<dbReference type="AlphaFoldDB" id="A0A6B3SQT9"/>
<dbReference type="Pfam" id="PF03170">
    <property type="entry name" value="BcsB"/>
    <property type="match status" value="1"/>
</dbReference>
<feature type="transmembrane region" description="Helical" evidence="15">
    <location>
        <begin position="749"/>
        <end position="770"/>
    </location>
</feature>
<evidence type="ECO:0000256" key="15">
    <source>
        <dbReference type="RuleBase" id="RU365021"/>
    </source>
</evidence>
<evidence type="ECO:0000256" key="11">
    <source>
        <dbReference type="ARBA" id="ARBA00022916"/>
    </source>
</evidence>
<keyword evidence="13 15" id="KW-0472">Membrane</keyword>